<evidence type="ECO:0000313" key="2">
    <source>
        <dbReference type="EMBL" id="ABX39540.1"/>
    </source>
</evidence>
<sequence length="207" mass="24310">MKAALVFLTVLALGLAIPQPRKVFHEHFNDFLDLIFDEAGHDIEHLMEHYQEFEEFNAALDYLKTKDFNNLVHEMEDLPEFKAVVDFLENDNIDITFFIDIFNSMIDQVERKRQARHQLSGRDMNAFIQDCISEFPKAKLAALFDQKVSEDEEFKSAIENLQSEKWDKVWNALWESEVFLEEVQTLKDNGIDVYWLLVEITAIFGQN</sequence>
<proteinExistence type="evidence at transcript level"/>
<dbReference type="EMBL" id="EU137120">
    <property type="protein sequence ID" value="ABX39540.1"/>
    <property type="molecule type" value="mRNA"/>
</dbReference>
<feature type="signal peptide" evidence="1">
    <location>
        <begin position="1"/>
        <end position="16"/>
    </location>
</feature>
<name>B2KSG6_COLEU</name>
<dbReference type="EMBL" id="EU265821">
    <property type="protein sequence ID" value="ABY88948.1"/>
    <property type="molecule type" value="Genomic_DNA"/>
</dbReference>
<organism evidence="2">
    <name type="scientific">Colias eurytheme</name>
    <name type="common">Orange sulphur butterfly</name>
    <name type="synonym">Alfalfa caterpillar</name>
    <dbReference type="NCBI Taxonomy" id="42296"/>
    <lineage>
        <taxon>Eukaryota</taxon>
        <taxon>Metazoa</taxon>
        <taxon>Ecdysozoa</taxon>
        <taxon>Arthropoda</taxon>
        <taxon>Hexapoda</taxon>
        <taxon>Insecta</taxon>
        <taxon>Pterygota</taxon>
        <taxon>Neoptera</taxon>
        <taxon>Endopterygota</taxon>
        <taxon>Lepidoptera</taxon>
        <taxon>Glossata</taxon>
        <taxon>Ditrysia</taxon>
        <taxon>Papilionoidea</taxon>
        <taxon>Pieridae</taxon>
        <taxon>Coliadinae</taxon>
        <taxon>Colias</taxon>
    </lineage>
</organism>
<dbReference type="PANTHER" id="PTHR21163">
    <property type="entry name" value="PROTEIN G12"/>
    <property type="match status" value="1"/>
</dbReference>
<evidence type="ECO:0000313" key="3">
    <source>
        <dbReference type="EMBL" id="ABY88948.1"/>
    </source>
</evidence>
<dbReference type="AlphaFoldDB" id="B2KSG6"/>
<reference evidence="2" key="1">
    <citation type="journal article" date="2008" name="Mol. Biol. Evol.">
        <title>Evolutionary origins of a novel host plant detoxification gene in butterflies.</title>
        <authorList>
            <person name="Fischer H.M."/>
            <person name="Wheat C.W."/>
            <person name="Heckel D.G."/>
            <person name="Vogel H."/>
        </authorList>
    </citation>
    <scope>NUCLEOTIDE SEQUENCE</scope>
</reference>
<keyword evidence="1" id="KW-0732">Signal</keyword>
<gene>
    <name evidence="2" type="primary">SDMA2</name>
</gene>
<accession>B2KSG6</accession>
<feature type="chain" id="PRO_5010959149" evidence="1">
    <location>
        <begin position="17"/>
        <end position="207"/>
    </location>
</feature>
<dbReference type="InterPro" id="IPR010629">
    <property type="entry name" value="Ins_allergen"/>
</dbReference>
<dbReference type="PANTHER" id="PTHR21163:SF1">
    <property type="entry name" value="PROTEIN G12"/>
    <property type="match status" value="1"/>
</dbReference>
<protein>
    <submittedName>
        <fullName evidence="2 3">Single domain major allergen 2</fullName>
    </submittedName>
</protein>
<evidence type="ECO:0000256" key="1">
    <source>
        <dbReference type="SAM" id="SignalP"/>
    </source>
</evidence>
<dbReference type="Pfam" id="PF06757">
    <property type="entry name" value="Ins_allergen_rp"/>
    <property type="match status" value="1"/>
</dbReference>